<dbReference type="EMBL" id="PEMW01000452">
    <property type="protein sequence ID" value="RTI48761.1"/>
    <property type="molecule type" value="Genomic_DNA"/>
</dbReference>
<name>A0A0N0ZS18_THESC</name>
<dbReference type="EMBL" id="PEML01000317">
    <property type="protein sequence ID" value="RTI04738.1"/>
    <property type="molecule type" value="Genomic_DNA"/>
</dbReference>
<evidence type="ECO:0000313" key="8">
    <source>
        <dbReference type="Proteomes" id="UP000287962"/>
    </source>
</evidence>
<dbReference type="AlphaFoldDB" id="A0A0N0ZS18"/>
<dbReference type="InterPro" id="IPR010021">
    <property type="entry name" value="PGPP1/Gep4"/>
</dbReference>
<dbReference type="Pfam" id="PF13242">
    <property type="entry name" value="Hydrolase_like"/>
    <property type="match status" value="1"/>
</dbReference>
<evidence type="ECO:0000313" key="6">
    <source>
        <dbReference type="Proteomes" id="UP000286928"/>
    </source>
</evidence>
<gene>
    <name evidence="1" type="ORF">AN926_02290</name>
    <name evidence="4" type="ORF">CSW14_12210</name>
    <name evidence="3" type="ORF">CSW25_12370</name>
    <name evidence="2" type="ORF">CSW33_11850</name>
</gene>
<dbReference type="InterPro" id="IPR023214">
    <property type="entry name" value="HAD_sf"/>
</dbReference>
<dbReference type="Proteomes" id="UP000286928">
    <property type="component" value="Unassembled WGS sequence"/>
</dbReference>
<proteinExistence type="predicted"/>
<comment type="caution">
    <text evidence="1">The sequence shown here is derived from an EMBL/GenBank/DDBJ whole genome shotgun (WGS) entry which is preliminary data.</text>
</comment>
<evidence type="ECO:0000313" key="4">
    <source>
        <dbReference type="EMBL" id="RTI48761.1"/>
    </source>
</evidence>
<evidence type="ECO:0000313" key="7">
    <source>
        <dbReference type="Proteomes" id="UP000287467"/>
    </source>
</evidence>
<sequence>MLFPRAVLPSLLHLTPRWLEERGLKGVILDLDNTLLPYGEEEPLPEHQAWLEALKAEVPVYLLSNALPDRFARIQGRLGLPGHAPALKPWLGFQRALKALGLPPQEVAVVGDQIFTDVLGGNLVGAYTVLVPPLREREFFYTRFIRMLETPFRRPRGGLG</sequence>
<dbReference type="RefSeq" id="WP_015716090.1">
    <property type="nucleotide sequence ID" value="NZ_PELO01000325.1"/>
</dbReference>
<dbReference type="Proteomes" id="UP000053099">
    <property type="component" value="Unassembled WGS sequence"/>
</dbReference>
<organism evidence="1 5">
    <name type="scientific">Thermus scotoductus</name>
    <dbReference type="NCBI Taxonomy" id="37636"/>
    <lineage>
        <taxon>Bacteria</taxon>
        <taxon>Thermotogati</taxon>
        <taxon>Deinococcota</taxon>
        <taxon>Deinococci</taxon>
        <taxon>Thermales</taxon>
        <taxon>Thermaceae</taxon>
        <taxon>Thermus</taxon>
    </lineage>
</organism>
<dbReference type="PATRIC" id="fig|37636.3.peg.2076"/>
<dbReference type="GO" id="GO:0008962">
    <property type="term" value="F:phosphatidylglycerophosphatase activity"/>
    <property type="evidence" value="ECO:0007669"/>
    <property type="project" value="InterPro"/>
</dbReference>
<dbReference type="Gene3D" id="3.40.50.1000">
    <property type="entry name" value="HAD superfamily/HAD-like"/>
    <property type="match status" value="1"/>
</dbReference>
<dbReference type="NCBIfam" id="TIGR01668">
    <property type="entry name" value="YqeG_hyp_ppase"/>
    <property type="match status" value="1"/>
</dbReference>
<dbReference type="CDD" id="cd16416">
    <property type="entry name" value="HAD_BsYqeG-like"/>
    <property type="match status" value="1"/>
</dbReference>
<evidence type="ECO:0000313" key="1">
    <source>
        <dbReference type="EMBL" id="KPD32699.1"/>
    </source>
</evidence>
<reference evidence="6 7" key="3">
    <citation type="journal article" date="2019" name="Extremophiles">
        <title>Biogeography of thermophiles and predominance of Thermus scotoductus in domestic water heaters.</title>
        <authorList>
            <person name="Wilpiszeski R.L."/>
            <person name="Zhang Z."/>
            <person name="House C.H."/>
        </authorList>
    </citation>
    <scope>NUCLEOTIDE SEQUENCE [LARGE SCALE GENOMIC DNA]</scope>
    <source>
        <strain evidence="3 8">12_S12</strain>
        <strain evidence="4 7">1_S1</strain>
        <strain evidence="2 6">20_S20</strain>
    </source>
</reference>
<evidence type="ECO:0000313" key="2">
    <source>
        <dbReference type="EMBL" id="RTH29653.1"/>
    </source>
</evidence>
<dbReference type="InterPro" id="IPR036412">
    <property type="entry name" value="HAD-like_sf"/>
</dbReference>
<reference evidence="3" key="2">
    <citation type="submission" date="2017-10" db="EMBL/GenBank/DDBJ databases">
        <authorList>
            <person name="Wilpiszeski R.L."/>
            <person name="Zhidan Z."/>
            <person name="House C.H."/>
        </authorList>
    </citation>
    <scope>NUCLEOTIDE SEQUENCE</scope>
    <source>
        <strain evidence="3">12_S12</strain>
    </source>
</reference>
<accession>A0A0N0ZS18</accession>
<dbReference type="SUPFAM" id="SSF56784">
    <property type="entry name" value="HAD-like"/>
    <property type="match status" value="1"/>
</dbReference>
<dbReference type="Proteomes" id="UP000287962">
    <property type="component" value="Unassembled WGS sequence"/>
</dbReference>
<dbReference type="EMBL" id="PEMD01000318">
    <property type="protein sequence ID" value="RTH29653.1"/>
    <property type="molecule type" value="Genomic_DNA"/>
</dbReference>
<keyword evidence="8" id="KW-1185">Reference proteome</keyword>
<dbReference type="EMBL" id="LJJR01000005">
    <property type="protein sequence ID" value="KPD32699.1"/>
    <property type="molecule type" value="Genomic_DNA"/>
</dbReference>
<evidence type="ECO:0000313" key="3">
    <source>
        <dbReference type="EMBL" id="RTI04738.1"/>
    </source>
</evidence>
<reference evidence="1 5" key="1">
    <citation type="submission" date="2015-09" db="EMBL/GenBank/DDBJ databases">
        <title>Draft genome sequence of Thermus scotoductus strain K1 isolated from a geothermal spring in Nagorno-Karabakh, Armenia.</title>
        <authorList>
            <person name="Saghatelyan A."/>
            <person name="Poghosyan L."/>
            <person name="Panosyan H."/>
            <person name="Birkeland N.-K."/>
        </authorList>
    </citation>
    <scope>NUCLEOTIDE SEQUENCE [LARGE SCALE GENOMIC DNA]</scope>
    <source>
        <strain evidence="1 5">K1</strain>
    </source>
</reference>
<protein>
    <submittedName>
        <fullName evidence="1">HAD family hydrolase</fullName>
    </submittedName>
    <submittedName>
        <fullName evidence="2">YqeG family HAD IIIA-type phosphatase</fullName>
    </submittedName>
</protein>
<dbReference type="Proteomes" id="UP000287467">
    <property type="component" value="Unassembled WGS sequence"/>
</dbReference>
<evidence type="ECO:0000313" key="5">
    <source>
        <dbReference type="Proteomes" id="UP000053099"/>
    </source>
</evidence>
<keyword evidence="1" id="KW-0378">Hydrolase</keyword>